<dbReference type="Proteomes" id="UP001525961">
    <property type="component" value="Unassembled WGS sequence"/>
</dbReference>
<dbReference type="EMBL" id="JAMXFA010000002">
    <property type="protein sequence ID" value="MCT7976411.1"/>
    <property type="molecule type" value="Genomic_DNA"/>
</dbReference>
<evidence type="ECO:0000313" key="2">
    <source>
        <dbReference type="Proteomes" id="UP001525961"/>
    </source>
</evidence>
<accession>A0ABT2N1T3</accession>
<sequence length="82" mass="9466">MKQQIPEAVANFYKLGSDNICLLLEDLVKYYPENKNQKNLDRLMMLLLQIEAVSVKFYPNLKAGEQRLHCVEHCLIKSVGLT</sequence>
<reference evidence="1 2" key="1">
    <citation type="journal article" date="2022" name="Front. Microbiol.">
        <title>High genomic differentiation and limited gene flow indicate recent cryptic speciation within the genus Laspinema (cyanobacteria).</title>
        <authorList>
            <person name="Stanojkovic A."/>
            <person name="Skoupy S."/>
            <person name="Skaloud P."/>
            <person name="Dvorak P."/>
        </authorList>
    </citation>
    <scope>NUCLEOTIDE SEQUENCE [LARGE SCALE GENOMIC DNA]</scope>
    <source>
        <strain evidence="1 2">D3b</strain>
    </source>
</reference>
<evidence type="ECO:0000313" key="1">
    <source>
        <dbReference type="EMBL" id="MCT7976411.1"/>
    </source>
</evidence>
<protein>
    <submittedName>
        <fullName evidence="1">Uncharacterized protein</fullName>
    </submittedName>
</protein>
<gene>
    <name evidence="1" type="ORF">NG792_01575</name>
</gene>
<dbReference type="RefSeq" id="WP_261201514.1">
    <property type="nucleotide sequence ID" value="NZ_JAMXFA010000002.1"/>
</dbReference>
<organism evidence="1 2">
    <name type="scientific">Laspinema olomoucense D3b</name>
    <dbReference type="NCBI Taxonomy" id="2953688"/>
    <lineage>
        <taxon>Bacteria</taxon>
        <taxon>Bacillati</taxon>
        <taxon>Cyanobacteriota</taxon>
        <taxon>Cyanophyceae</taxon>
        <taxon>Oscillatoriophycideae</taxon>
        <taxon>Oscillatoriales</taxon>
        <taxon>Laspinemataceae</taxon>
        <taxon>Laspinema</taxon>
        <taxon>Laspinema olomoucense</taxon>
    </lineage>
</organism>
<comment type="caution">
    <text evidence="1">The sequence shown here is derived from an EMBL/GenBank/DDBJ whole genome shotgun (WGS) entry which is preliminary data.</text>
</comment>
<proteinExistence type="predicted"/>
<name>A0ABT2N1T3_9CYAN</name>
<keyword evidence="2" id="KW-1185">Reference proteome</keyword>